<dbReference type="InterPro" id="IPR042221">
    <property type="entry name" value="Leu/Phe-tRNA_Trfase_N"/>
</dbReference>
<gene>
    <name evidence="15" type="primary">aat</name>
    <name evidence="16" type="ORF">Ga0061065_101392</name>
</gene>
<dbReference type="Pfam" id="PF03588">
    <property type="entry name" value="Leu_Phe_trans"/>
    <property type="match status" value="1"/>
</dbReference>
<dbReference type="EC" id="2.3.2.6" evidence="10 15"/>
<comment type="function">
    <text evidence="8 15">Functions in the N-end rule pathway of protein degradation where it conjugates Leu, Phe and, less efficiently, Met from aminoacyl-tRNAs to the N-termini of proteins containing an N-terminal arginine or lysine.</text>
</comment>
<dbReference type="GO" id="GO:0008914">
    <property type="term" value="F:leucyl-tRNA--protein transferase activity"/>
    <property type="evidence" value="ECO:0007669"/>
    <property type="project" value="UniProtKB-UniRule"/>
</dbReference>
<name>A0A0K6IHD5_9GAMM</name>
<evidence type="ECO:0000256" key="8">
    <source>
        <dbReference type="ARBA" id="ARBA00054043"/>
    </source>
</evidence>
<evidence type="ECO:0000256" key="4">
    <source>
        <dbReference type="ARBA" id="ARBA00023315"/>
    </source>
</evidence>
<dbReference type="EMBL" id="CYHG01000001">
    <property type="protein sequence ID" value="CUB02555.1"/>
    <property type="molecule type" value="Genomic_DNA"/>
</dbReference>
<sequence length="261" mass="29465">MKSVFIMPKNRPNQTENRPELVLLTESVLDTPDPFKALLDPEGLSAVGGDLRPERLIHLYQHGFFPWYSDPDPILWWHPLERCTLVPSKFHESRSLKKALKKNEWTWKINADFSRTINTCSQLRADAEGTWISNDVINAYCTLNQQGYAFSIEAFLDGELAGGFYGVAMGKMFFGESMFSLKDNGSKVALWQFCRLAQELGIELIDCQVYSDHLTSLGAQMMSKASFVRALQDLIPTPTQNHRLIAVAGLKTVMPITYVAV</sequence>
<comment type="subcellular location">
    <subcellularLocation>
        <location evidence="1 15">Cytoplasm</location>
    </subcellularLocation>
</comment>
<dbReference type="GO" id="GO:0005737">
    <property type="term" value="C:cytoplasm"/>
    <property type="evidence" value="ECO:0007669"/>
    <property type="project" value="UniProtKB-SubCell"/>
</dbReference>
<evidence type="ECO:0000256" key="15">
    <source>
        <dbReference type="HAMAP-Rule" id="MF_00688"/>
    </source>
</evidence>
<comment type="catalytic activity">
    <reaction evidence="7 15">
        <text>N-terminal L-lysyl-[protein] + L-leucyl-tRNA(Leu) = N-terminal L-leucyl-L-lysyl-[protein] + tRNA(Leu) + H(+)</text>
        <dbReference type="Rhea" id="RHEA:12340"/>
        <dbReference type="Rhea" id="RHEA-COMP:9613"/>
        <dbReference type="Rhea" id="RHEA-COMP:9622"/>
        <dbReference type="Rhea" id="RHEA-COMP:12670"/>
        <dbReference type="Rhea" id="RHEA-COMP:12671"/>
        <dbReference type="ChEBI" id="CHEBI:15378"/>
        <dbReference type="ChEBI" id="CHEBI:65249"/>
        <dbReference type="ChEBI" id="CHEBI:78442"/>
        <dbReference type="ChEBI" id="CHEBI:78494"/>
        <dbReference type="ChEBI" id="CHEBI:133043"/>
        <dbReference type="EC" id="2.3.2.6"/>
    </reaction>
</comment>
<dbReference type="Gene3D" id="3.40.630.70">
    <property type="entry name" value="Leucyl/phenylalanyl-tRNA-protein transferase, C-terminal domain"/>
    <property type="match status" value="1"/>
</dbReference>
<evidence type="ECO:0000256" key="13">
    <source>
        <dbReference type="ARBA" id="ARBA00077165"/>
    </source>
</evidence>
<organism evidence="16 17">
    <name type="scientific">Marinomonas fungiae</name>
    <dbReference type="NCBI Taxonomy" id="1137284"/>
    <lineage>
        <taxon>Bacteria</taxon>
        <taxon>Pseudomonadati</taxon>
        <taxon>Pseudomonadota</taxon>
        <taxon>Gammaproteobacteria</taxon>
        <taxon>Oceanospirillales</taxon>
        <taxon>Oceanospirillaceae</taxon>
        <taxon>Marinomonas</taxon>
    </lineage>
</organism>
<evidence type="ECO:0000256" key="12">
    <source>
        <dbReference type="ARBA" id="ARBA00077136"/>
    </source>
</evidence>
<evidence type="ECO:0000256" key="5">
    <source>
        <dbReference type="ARBA" id="ARBA00050607"/>
    </source>
</evidence>
<comment type="catalytic activity">
    <reaction evidence="5 15">
        <text>L-phenylalanyl-tRNA(Phe) + an N-terminal L-alpha-aminoacyl-[protein] = an N-terminal L-phenylalanyl-L-alpha-aminoacyl-[protein] + tRNA(Phe)</text>
        <dbReference type="Rhea" id="RHEA:43632"/>
        <dbReference type="Rhea" id="RHEA-COMP:9668"/>
        <dbReference type="Rhea" id="RHEA-COMP:9699"/>
        <dbReference type="Rhea" id="RHEA-COMP:10636"/>
        <dbReference type="Rhea" id="RHEA-COMP:10637"/>
        <dbReference type="ChEBI" id="CHEBI:78442"/>
        <dbReference type="ChEBI" id="CHEBI:78531"/>
        <dbReference type="ChEBI" id="CHEBI:78597"/>
        <dbReference type="ChEBI" id="CHEBI:83561"/>
        <dbReference type="EC" id="2.3.2.6"/>
    </reaction>
</comment>
<evidence type="ECO:0000256" key="11">
    <source>
        <dbReference type="ARBA" id="ARBA00074372"/>
    </source>
</evidence>
<dbReference type="PANTHER" id="PTHR30098:SF2">
    <property type="entry name" value="LEUCYL_PHENYLALANYL-TRNA--PROTEIN TRANSFERASE"/>
    <property type="match status" value="1"/>
</dbReference>
<dbReference type="RefSeq" id="WP_245624607.1">
    <property type="nucleotide sequence ID" value="NZ_CYHG01000001.1"/>
</dbReference>
<dbReference type="Gene3D" id="3.30.70.3550">
    <property type="entry name" value="Leucyl/phenylalanyl-tRNA-protein transferase, N-terminal domain"/>
    <property type="match status" value="1"/>
</dbReference>
<evidence type="ECO:0000313" key="17">
    <source>
        <dbReference type="Proteomes" id="UP000182769"/>
    </source>
</evidence>
<keyword evidence="2 15" id="KW-0963">Cytoplasm</keyword>
<dbReference type="InterPro" id="IPR016181">
    <property type="entry name" value="Acyl_CoA_acyltransferase"/>
</dbReference>
<evidence type="ECO:0000256" key="3">
    <source>
        <dbReference type="ARBA" id="ARBA00022679"/>
    </source>
</evidence>
<dbReference type="STRING" id="1137284.GCA_001418205_00393"/>
<comment type="similarity">
    <text evidence="9 15">Belongs to the L/F-transferase family.</text>
</comment>
<evidence type="ECO:0000313" key="16">
    <source>
        <dbReference type="EMBL" id="CUB02555.1"/>
    </source>
</evidence>
<evidence type="ECO:0000256" key="10">
    <source>
        <dbReference type="ARBA" id="ARBA00066767"/>
    </source>
</evidence>
<dbReference type="AlphaFoldDB" id="A0A0K6IHD5"/>
<protein>
    <recommendedName>
        <fullName evidence="11 15">Leucyl/phenylalanyl-tRNA--protein transferase</fullName>
        <ecNumber evidence="10 15">2.3.2.6</ecNumber>
    </recommendedName>
    <alternativeName>
        <fullName evidence="12 15">L/F-transferase</fullName>
    </alternativeName>
    <alternativeName>
        <fullName evidence="13 15">Leucyltransferase</fullName>
    </alternativeName>
    <alternativeName>
        <fullName evidence="14 15">Phenyalanyltransferase</fullName>
    </alternativeName>
</protein>
<comment type="catalytic activity">
    <reaction evidence="6 15">
        <text>N-terminal L-arginyl-[protein] + L-leucyl-tRNA(Leu) = N-terminal L-leucyl-L-arginyl-[protein] + tRNA(Leu) + H(+)</text>
        <dbReference type="Rhea" id="RHEA:50416"/>
        <dbReference type="Rhea" id="RHEA-COMP:9613"/>
        <dbReference type="Rhea" id="RHEA-COMP:9622"/>
        <dbReference type="Rhea" id="RHEA-COMP:12672"/>
        <dbReference type="Rhea" id="RHEA-COMP:12673"/>
        <dbReference type="ChEBI" id="CHEBI:15378"/>
        <dbReference type="ChEBI" id="CHEBI:64719"/>
        <dbReference type="ChEBI" id="CHEBI:78442"/>
        <dbReference type="ChEBI" id="CHEBI:78494"/>
        <dbReference type="ChEBI" id="CHEBI:133044"/>
        <dbReference type="EC" id="2.3.2.6"/>
    </reaction>
</comment>
<evidence type="ECO:0000256" key="14">
    <source>
        <dbReference type="ARBA" id="ARBA00083640"/>
    </source>
</evidence>
<evidence type="ECO:0000256" key="1">
    <source>
        <dbReference type="ARBA" id="ARBA00004496"/>
    </source>
</evidence>
<dbReference type="Proteomes" id="UP000182769">
    <property type="component" value="Unassembled WGS sequence"/>
</dbReference>
<keyword evidence="4 15" id="KW-0012">Acyltransferase</keyword>
<proteinExistence type="inferred from homology"/>
<evidence type="ECO:0000256" key="7">
    <source>
        <dbReference type="ARBA" id="ARBA00051538"/>
    </source>
</evidence>
<evidence type="ECO:0000256" key="9">
    <source>
        <dbReference type="ARBA" id="ARBA00061535"/>
    </source>
</evidence>
<dbReference type="FunFam" id="3.30.70.3550:FF:000001">
    <property type="entry name" value="Leucyl/phenylalanyl-tRNA--protein transferase"/>
    <property type="match status" value="1"/>
</dbReference>
<dbReference type="HAMAP" id="MF_00688">
    <property type="entry name" value="Leu_Phe_trans"/>
    <property type="match status" value="1"/>
</dbReference>
<evidence type="ECO:0000256" key="6">
    <source>
        <dbReference type="ARBA" id="ARBA00050652"/>
    </source>
</evidence>
<accession>A0A0K6IHD5</accession>
<keyword evidence="17" id="KW-1185">Reference proteome</keyword>
<dbReference type="GO" id="GO:0030163">
    <property type="term" value="P:protein catabolic process"/>
    <property type="evidence" value="ECO:0007669"/>
    <property type="project" value="UniProtKB-UniRule"/>
</dbReference>
<dbReference type="SUPFAM" id="SSF55729">
    <property type="entry name" value="Acyl-CoA N-acyltransferases (Nat)"/>
    <property type="match status" value="1"/>
</dbReference>
<dbReference type="InterPro" id="IPR004616">
    <property type="entry name" value="Leu/Phe-tRNA_Trfase"/>
</dbReference>
<evidence type="ECO:0000256" key="2">
    <source>
        <dbReference type="ARBA" id="ARBA00022490"/>
    </source>
</evidence>
<dbReference type="InterPro" id="IPR042203">
    <property type="entry name" value="Leu/Phe-tRNA_Trfase_C"/>
</dbReference>
<dbReference type="PANTHER" id="PTHR30098">
    <property type="entry name" value="LEUCYL/PHENYLALANYL-TRNA--PROTEIN TRANSFERASE"/>
    <property type="match status" value="1"/>
</dbReference>
<keyword evidence="3 15" id="KW-0808">Transferase</keyword>
<dbReference type="NCBIfam" id="TIGR00667">
    <property type="entry name" value="aat"/>
    <property type="match status" value="1"/>
</dbReference>
<reference evidence="17" key="1">
    <citation type="submission" date="2015-08" db="EMBL/GenBank/DDBJ databases">
        <authorList>
            <person name="Varghese N."/>
        </authorList>
    </citation>
    <scope>NUCLEOTIDE SEQUENCE [LARGE SCALE GENOMIC DNA]</scope>
    <source>
        <strain evidence="17">JCM 18476</strain>
    </source>
</reference>